<evidence type="ECO:0000259" key="7">
    <source>
        <dbReference type="Pfam" id="PF00350"/>
    </source>
</evidence>
<evidence type="ECO:0000256" key="6">
    <source>
        <dbReference type="SAM" id="Coils"/>
    </source>
</evidence>
<dbReference type="InterPro" id="IPR027094">
    <property type="entry name" value="Mitofusin_fam"/>
</dbReference>
<evidence type="ECO:0000256" key="1">
    <source>
        <dbReference type="ARBA" id="ARBA00004370"/>
    </source>
</evidence>
<dbReference type="PANTHER" id="PTHR10465">
    <property type="entry name" value="TRANSMEMBRANE GTPASE FZO1"/>
    <property type="match status" value="1"/>
</dbReference>
<comment type="caution">
    <text evidence="8">The sequence shown here is derived from an EMBL/GenBank/DDBJ whole genome shotgun (WGS) entry which is preliminary data.</text>
</comment>
<keyword evidence="2" id="KW-0547">Nucleotide-binding</keyword>
<keyword evidence="4" id="KW-0342">GTP-binding</keyword>
<dbReference type="eggNOG" id="COG0699">
    <property type="taxonomic scope" value="Bacteria"/>
</dbReference>
<feature type="coiled-coil region" evidence="6">
    <location>
        <begin position="715"/>
        <end position="749"/>
    </location>
</feature>
<comment type="subcellular location">
    <subcellularLocation>
        <location evidence="1">Membrane</location>
    </subcellularLocation>
</comment>
<dbReference type="STRING" id="1129374.AJE_06591"/>
<dbReference type="Gene3D" id="3.40.50.300">
    <property type="entry name" value="P-loop containing nucleotide triphosphate hydrolases"/>
    <property type="match status" value="1"/>
</dbReference>
<keyword evidence="9" id="KW-1185">Reference proteome</keyword>
<evidence type="ECO:0000256" key="2">
    <source>
        <dbReference type="ARBA" id="ARBA00022741"/>
    </source>
</evidence>
<keyword evidence="6" id="KW-0175">Coiled coil</keyword>
<dbReference type="SUPFAM" id="SSF52540">
    <property type="entry name" value="P-loop containing nucleoside triphosphate hydrolases"/>
    <property type="match status" value="1"/>
</dbReference>
<reference evidence="8 9" key="1">
    <citation type="journal article" date="2012" name="J. Bacteriol.">
        <title>Genome Sequence of Extracellular-Protease-Producing Alishewanella jeotgali Isolated from Traditional Korean Fermented Seafood.</title>
        <authorList>
            <person name="Jung J."/>
            <person name="Chun J."/>
            <person name="Park W."/>
        </authorList>
    </citation>
    <scope>NUCLEOTIDE SEQUENCE [LARGE SCALE GENOMIC DNA]</scope>
    <source>
        <strain evidence="8 9">KCTC 22429</strain>
    </source>
</reference>
<dbReference type="InterPro" id="IPR045063">
    <property type="entry name" value="Dynamin_N"/>
</dbReference>
<keyword evidence="3" id="KW-0378">Hydrolase</keyword>
<evidence type="ECO:0000256" key="5">
    <source>
        <dbReference type="ARBA" id="ARBA00023136"/>
    </source>
</evidence>
<dbReference type="PANTHER" id="PTHR10465:SF0">
    <property type="entry name" value="SARCALUMENIN"/>
    <property type="match status" value="1"/>
</dbReference>
<dbReference type="PATRIC" id="fig|1129374.4.peg.1323"/>
<sequence length="766" mass="87278">MYMPVVKLSYNPFTVESQFWINDKLQEDRYFKELCSNKRLQQWIDKVFPEFFKVLNTQEIKFFFSGTDLDAIDVKDAIDAFNKNNPTLNIVAEYDTVHLAVEDRLSKLKQLFEDAQSGPFDEFRSPEMHAAFEKALAPGFEVNVLATMSAGKSTVINAMLGQELMPAKNEACTATIAKITDYDDMDHFELRRFDHQKELIIDWVTPEDFKATSELIDQWNSDPKTSVIEIKGDIPAIDERDGVQIVLVDTPGPNNSRDAEHRATTTRAIRDTQPSMVLYILNATQLSTDDDKGLLNLIRDAMQAGGREAQDRFIFVANKIDNFDPEKGESISRAIQNVKTYLAENGITNPIVIPASAELAKLVRMSRYNGTEFLSRKQKSSLSGFVDLFVQEPEMDLVEHAKSELDRVTYHNLRDKVSAFKAQKDDLQVAEILSGIPIIESLLDNYIAKHAIPSRIKDAVDTFKSVESRSKAIETLNEVISSSDAELQNVTQAIEAFTKSAERIEQASLFREKLMSLPFTISKEAKASQLAIDRKISDLKDQLQETFTDELTPQQAESILEDGLNQLNDLASEIEDVLSRDCETELMQSLENLRNEYQKSVADVLDKAFPSDSEFSLASLFQASTLEMADSKTMLQSASYSKKISVWVGTERHGFLWLKKRDVYQTKQVEMVDLSETANDMLRNLVELKRANFIKFEETVRKNFQEAKNCIISQMDEIDHRLSSAIEQLQLAQRDQKEKEIQLKSNKEKLDWYIRFNNNLQSILVL</sequence>
<dbReference type="GO" id="GO:0008053">
    <property type="term" value="P:mitochondrial fusion"/>
    <property type="evidence" value="ECO:0007669"/>
    <property type="project" value="TreeGrafter"/>
</dbReference>
<dbReference type="GO" id="GO:0003924">
    <property type="term" value="F:GTPase activity"/>
    <property type="evidence" value="ECO:0007669"/>
    <property type="project" value="InterPro"/>
</dbReference>
<dbReference type="AlphaFoldDB" id="H3ZD93"/>
<accession>H3ZD93</accession>
<evidence type="ECO:0000313" key="9">
    <source>
        <dbReference type="Proteomes" id="UP000012046"/>
    </source>
</evidence>
<evidence type="ECO:0000256" key="3">
    <source>
        <dbReference type="ARBA" id="ARBA00022801"/>
    </source>
</evidence>
<organism evidence="8 9">
    <name type="scientific">Alishewanella jeotgali KCTC 22429</name>
    <dbReference type="NCBI Taxonomy" id="1129374"/>
    <lineage>
        <taxon>Bacteria</taxon>
        <taxon>Pseudomonadati</taxon>
        <taxon>Pseudomonadota</taxon>
        <taxon>Gammaproteobacteria</taxon>
        <taxon>Alteromonadales</taxon>
        <taxon>Alteromonadaceae</taxon>
        <taxon>Alishewanella</taxon>
    </lineage>
</organism>
<proteinExistence type="predicted"/>
<protein>
    <recommendedName>
        <fullName evidence="7">Dynamin N-terminal domain-containing protein</fullName>
    </recommendedName>
</protein>
<dbReference type="GO" id="GO:0005525">
    <property type="term" value="F:GTP binding"/>
    <property type="evidence" value="ECO:0007669"/>
    <property type="project" value="UniProtKB-KW"/>
</dbReference>
<dbReference type="Proteomes" id="UP000012046">
    <property type="component" value="Unassembled WGS sequence"/>
</dbReference>
<keyword evidence="5" id="KW-0472">Membrane</keyword>
<dbReference type="GO" id="GO:0016020">
    <property type="term" value="C:membrane"/>
    <property type="evidence" value="ECO:0007669"/>
    <property type="project" value="UniProtKB-SubCell"/>
</dbReference>
<evidence type="ECO:0000313" key="8">
    <source>
        <dbReference type="EMBL" id="EHR41416.1"/>
    </source>
</evidence>
<dbReference type="Pfam" id="PF00350">
    <property type="entry name" value="Dynamin_N"/>
    <property type="match status" value="1"/>
</dbReference>
<evidence type="ECO:0000256" key="4">
    <source>
        <dbReference type="ARBA" id="ARBA00023134"/>
    </source>
</evidence>
<dbReference type="EMBL" id="AHTH01000015">
    <property type="protein sequence ID" value="EHR41416.1"/>
    <property type="molecule type" value="Genomic_DNA"/>
</dbReference>
<dbReference type="InterPro" id="IPR027417">
    <property type="entry name" value="P-loop_NTPase"/>
</dbReference>
<dbReference type="RefSeq" id="WP_008950197.1">
    <property type="nucleotide sequence ID" value="NZ_AHTH01000015.1"/>
</dbReference>
<feature type="domain" description="Dynamin N-terminal" evidence="7">
    <location>
        <begin position="144"/>
        <end position="319"/>
    </location>
</feature>
<gene>
    <name evidence="8" type="ORF">AJE_06591</name>
</gene>
<name>H3ZD93_9ALTE</name>